<dbReference type="InterPro" id="IPR015813">
    <property type="entry name" value="Pyrv/PenolPyrv_kinase-like_dom"/>
</dbReference>
<dbReference type="PIRSF" id="PIRSF015582">
    <property type="entry name" value="Cit_lyase_B"/>
    <property type="match status" value="1"/>
</dbReference>
<evidence type="ECO:0000256" key="5">
    <source>
        <dbReference type="PIRSR" id="PIRSR015582-2"/>
    </source>
</evidence>
<name>A0A6G4WQW8_9ACTN</name>
<dbReference type="Gene3D" id="3.20.20.60">
    <property type="entry name" value="Phosphoenolpyruvate-binding domains"/>
    <property type="match status" value="1"/>
</dbReference>
<protein>
    <submittedName>
        <fullName evidence="7">CoA ester lyase</fullName>
    </submittedName>
</protein>
<evidence type="ECO:0000256" key="4">
    <source>
        <dbReference type="PIRSR" id="PIRSR015582-1"/>
    </source>
</evidence>
<feature type="binding site" evidence="5">
    <location>
        <position position="135"/>
    </location>
    <ligand>
        <name>Mg(2+)</name>
        <dbReference type="ChEBI" id="CHEBI:18420"/>
    </ligand>
</feature>
<comment type="caution">
    <text evidence="7">The sequence shown here is derived from an EMBL/GenBank/DDBJ whole genome shotgun (WGS) entry which is preliminary data.</text>
</comment>
<dbReference type="InterPro" id="IPR011206">
    <property type="entry name" value="Citrate_lyase_beta/mcl1/mcl2"/>
</dbReference>
<dbReference type="GO" id="GO:0000287">
    <property type="term" value="F:magnesium ion binding"/>
    <property type="evidence" value="ECO:0007669"/>
    <property type="project" value="TreeGrafter"/>
</dbReference>
<dbReference type="Pfam" id="PF03328">
    <property type="entry name" value="HpcH_HpaI"/>
    <property type="match status" value="1"/>
</dbReference>
<proteinExistence type="predicted"/>
<dbReference type="InterPro" id="IPR040442">
    <property type="entry name" value="Pyrv_kinase-like_dom_sf"/>
</dbReference>
<dbReference type="GO" id="GO:0016829">
    <property type="term" value="F:lyase activity"/>
    <property type="evidence" value="ECO:0007669"/>
    <property type="project" value="UniProtKB-KW"/>
</dbReference>
<comment type="cofactor">
    <cofactor evidence="1">
        <name>Mg(2+)</name>
        <dbReference type="ChEBI" id="CHEBI:18420"/>
    </cofactor>
</comment>
<sequence length="292" mass="29855">MKADSGDLAGTRSWLFTPGTEPRLFPRAAEAGADVQIIDLEDAVPPAAKDRARVAALNHLAAQPGVAAPPGPVQALRINSPATPAGVGDLRALLSSTADPDLLVVPKSETSAVLDLLDGLLHGAGKRTRLVALAESARAAARPHEVFRTRRPLAAVLFGAADTAADLGAEPGWEPLRHARQVLLAAAAAAGVPAVDSPFFALGDPEGLRAEASLARSYGFAAKAAIHPSHVAVLNDVFTPTAAQGDWARRVLAAGEGGAGTVDGAMVDEAVARRARRILAGLPDASSYAASR</sequence>
<reference evidence="7 8" key="1">
    <citation type="submission" date="2020-02" db="EMBL/GenBank/DDBJ databases">
        <title>Whole-genome analyses of novel actinobacteria.</title>
        <authorList>
            <person name="Sahin N."/>
            <person name="Tatar D."/>
        </authorList>
    </citation>
    <scope>NUCLEOTIDE SEQUENCE [LARGE SCALE GENOMIC DNA]</scope>
    <source>
        <strain evidence="7 8">SB3404</strain>
    </source>
</reference>
<dbReference type="AlphaFoldDB" id="A0A6G4WQW8"/>
<dbReference type="GO" id="GO:0006107">
    <property type="term" value="P:oxaloacetate metabolic process"/>
    <property type="evidence" value="ECO:0007669"/>
    <property type="project" value="TreeGrafter"/>
</dbReference>
<gene>
    <name evidence="7" type="ORF">G5C65_03395</name>
</gene>
<dbReference type="InterPro" id="IPR005000">
    <property type="entry name" value="Aldolase/citrate-lyase_domain"/>
</dbReference>
<keyword evidence="2 5" id="KW-0479">Metal-binding</keyword>
<feature type="domain" description="HpcH/HpaI aldolase/citrate lyase" evidence="6">
    <location>
        <begin position="12"/>
        <end position="228"/>
    </location>
</feature>
<keyword evidence="3 5" id="KW-0460">Magnesium</keyword>
<evidence type="ECO:0000256" key="1">
    <source>
        <dbReference type="ARBA" id="ARBA00001946"/>
    </source>
</evidence>
<dbReference type="PANTHER" id="PTHR32308:SF0">
    <property type="entry name" value="HPCH_HPAI ALDOLASE_CITRATE LYASE DOMAIN-CONTAINING PROTEIN"/>
    <property type="match status" value="1"/>
</dbReference>
<dbReference type="SUPFAM" id="SSF51621">
    <property type="entry name" value="Phosphoenolpyruvate/pyruvate domain"/>
    <property type="match status" value="1"/>
</dbReference>
<evidence type="ECO:0000256" key="2">
    <source>
        <dbReference type="ARBA" id="ARBA00022723"/>
    </source>
</evidence>
<dbReference type="PANTHER" id="PTHR32308">
    <property type="entry name" value="LYASE BETA SUBUNIT, PUTATIVE (AFU_ORTHOLOGUE AFUA_4G13030)-RELATED"/>
    <property type="match status" value="1"/>
</dbReference>
<evidence type="ECO:0000313" key="7">
    <source>
        <dbReference type="EMBL" id="NGO67413.1"/>
    </source>
</evidence>
<evidence type="ECO:0000313" key="8">
    <source>
        <dbReference type="Proteomes" id="UP000477722"/>
    </source>
</evidence>
<feature type="binding site" evidence="4">
    <location>
        <position position="77"/>
    </location>
    <ligand>
        <name>substrate</name>
    </ligand>
</feature>
<accession>A0A6G4WQW8</accession>
<dbReference type="RefSeq" id="WP_165297072.1">
    <property type="nucleotide sequence ID" value="NZ_JAAKZZ010000018.1"/>
</dbReference>
<evidence type="ECO:0000259" key="6">
    <source>
        <dbReference type="Pfam" id="PF03328"/>
    </source>
</evidence>
<feature type="binding site" evidence="4">
    <location>
        <position position="135"/>
    </location>
    <ligand>
        <name>substrate</name>
    </ligand>
</feature>
<dbReference type="EMBL" id="JAAKZZ010000018">
    <property type="protein sequence ID" value="NGO67413.1"/>
    <property type="molecule type" value="Genomic_DNA"/>
</dbReference>
<feature type="binding site" evidence="5">
    <location>
        <position position="162"/>
    </location>
    <ligand>
        <name>Mg(2+)</name>
        <dbReference type="ChEBI" id="CHEBI:18420"/>
    </ligand>
</feature>
<keyword evidence="7" id="KW-0456">Lyase</keyword>
<keyword evidence="8" id="KW-1185">Reference proteome</keyword>
<dbReference type="Proteomes" id="UP000477722">
    <property type="component" value="Unassembled WGS sequence"/>
</dbReference>
<organism evidence="7 8">
    <name type="scientific">Streptomyces boncukensis</name>
    <dbReference type="NCBI Taxonomy" id="2711219"/>
    <lineage>
        <taxon>Bacteria</taxon>
        <taxon>Bacillati</taxon>
        <taxon>Actinomycetota</taxon>
        <taxon>Actinomycetes</taxon>
        <taxon>Kitasatosporales</taxon>
        <taxon>Streptomycetaceae</taxon>
        <taxon>Streptomyces</taxon>
    </lineage>
</organism>
<evidence type="ECO:0000256" key="3">
    <source>
        <dbReference type="ARBA" id="ARBA00022842"/>
    </source>
</evidence>